<dbReference type="Proteomes" id="UP000664800">
    <property type="component" value="Unassembled WGS sequence"/>
</dbReference>
<feature type="domain" description="Bro-N" evidence="1">
    <location>
        <begin position="1"/>
        <end position="110"/>
    </location>
</feature>
<evidence type="ECO:0000313" key="2">
    <source>
        <dbReference type="EMBL" id="MBN8745068.1"/>
    </source>
</evidence>
<reference evidence="2" key="1">
    <citation type="submission" date="2021-02" db="EMBL/GenBank/DDBJ databases">
        <title>Thiocyanate and organic carbon inputs drive convergent selection for specific autotrophic Afipia and Thiobacillus strains within complex microbiomes.</title>
        <authorList>
            <person name="Huddy R.J."/>
            <person name="Sachdeva R."/>
            <person name="Kadzinga F."/>
            <person name="Kantor R.S."/>
            <person name="Harrison S.T.L."/>
            <person name="Banfield J.F."/>
        </authorList>
    </citation>
    <scope>NUCLEOTIDE SEQUENCE</scope>
    <source>
        <strain evidence="2">SCN18_13_7_16_R3_B_64_19</strain>
    </source>
</reference>
<dbReference type="InterPro" id="IPR003497">
    <property type="entry name" value="BRO_N_domain"/>
</dbReference>
<proteinExistence type="predicted"/>
<dbReference type="RefSeq" id="WP_276731370.1">
    <property type="nucleotide sequence ID" value="NZ_JAFKMR010000024.1"/>
</dbReference>
<name>A0A8I1MWW5_THIA3</name>
<sequence>MQSNPGDLIAFQFESTAVRVQVDDAGLPWFSASDVCSILGFGNSRQALESHVDLEDVQKLDTLTAGGRQRQNHINESGVYALILGSRKPEAKRFKRWVTSEVLPAIRKTGTYSVHPTLVDIQRQARAQRGLTDNLETRVAALIGVQQMIAAVPGVKTSMAAAVALSVIERETGLHLDGFRAALPRNSEPMATMNATAVGRAIAEPAVTTNRLLERLGLQRRNARGEWELTEAGKLHGEAYPYSNGKHSGYQILWKPSVVAILAEPEFELYLQ</sequence>
<accession>A0A8I1MWW5</accession>
<dbReference type="EMBL" id="JAFKMR010000024">
    <property type="protein sequence ID" value="MBN8745068.1"/>
    <property type="molecule type" value="Genomic_DNA"/>
</dbReference>
<dbReference type="PANTHER" id="PTHR36180:SF2">
    <property type="entry name" value="BRO FAMILY PROTEIN"/>
    <property type="match status" value="1"/>
</dbReference>
<dbReference type="AlphaFoldDB" id="A0A8I1MWW5"/>
<dbReference type="PANTHER" id="PTHR36180">
    <property type="entry name" value="DNA-BINDING PROTEIN-RELATED-RELATED"/>
    <property type="match status" value="1"/>
</dbReference>
<dbReference type="PROSITE" id="PS51750">
    <property type="entry name" value="BRO_N"/>
    <property type="match status" value="1"/>
</dbReference>
<evidence type="ECO:0000313" key="3">
    <source>
        <dbReference type="Proteomes" id="UP000664800"/>
    </source>
</evidence>
<evidence type="ECO:0000259" key="1">
    <source>
        <dbReference type="PROSITE" id="PS51750"/>
    </source>
</evidence>
<protein>
    <submittedName>
        <fullName evidence="2">Bro-N domain-containing protein</fullName>
    </submittedName>
</protein>
<gene>
    <name evidence="2" type="ORF">J0I24_12280</name>
</gene>
<dbReference type="SMART" id="SM01040">
    <property type="entry name" value="Bro-N"/>
    <property type="match status" value="1"/>
</dbReference>
<dbReference type="Pfam" id="PF02498">
    <property type="entry name" value="Bro-N"/>
    <property type="match status" value="1"/>
</dbReference>
<organism evidence="2 3">
    <name type="scientific">Thiomonas arsenitoxydans (strain DSM 22701 / CIP 110005 / 3As)</name>
    <dbReference type="NCBI Taxonomy" id="426114"/>
    <lineage>
        <taxon>Bacteria</taxon>
        <taxon>Pseudomonadati</taxon>
        <taxon>Pseudomonadota</taxon>
        <taxon>Betaproteobacteria</taxon>
        <taxon>Burkholderiales</taxon>
        <taxon>Thiomonas</taxon>
    </lineage>
</organism>
<comment type="caution">
    <text evidence="2">The sequence shown here is derived from an EMBL/GenBank/DDBJ whole genome shotgun (WGS) entry which is preliminary data.</text>
</comment>